<evidence type="ECO:0000313" key="2">
    <source>
        <dbReference type="WBParaSite" id="PS1159_v2.g5571.t1"/>
    </source>
</evidence>
<protein>
    <submittedName>
        <fullName evidence="2">DUS-like FMN-binding domain-containing protein</fullName>
    </submittedName>
</protein>
<evidence type="ECO:0000313" key="1">
    <source>
        <dbReference type="Proteomes" id="UP000887580"/>
    </source>
</evidence>
<name>A0AC35GHW6_9BILA</name>
<dbReference type="Proteomes" id="UP000887580">
    <property type="component" value="Unplaced"/>
</dbReference>
<proteinExistence type="predicted"/>
<accession>A0AC35GHW6</accession>
<reference evidence="2" key="1">
    <citation type="submission" date="2022-11" db="UniProtKB">
        <authorList>
            <consortium name="WormBaseParasite"/>
        </authorList>
    </citation>
    <scope>IDENTIFICATION</scope>
</reference>
<sequence length="505" mass="57469">MSSKADLLHVGKNISEPDPKFLCDQSLLEAKKNYWKERIGNIKKVVAPMVDQSELAFREFMRSHGADLCFSPMIHAHLFTTDATYRKVSLSTCKSEQEKPFIIQFCGNDPHTLLMASRYVEGFCNGVDLNLGCPQLIAKKGNYGAYLQEKRELIYEMVNKVYLHCKLPISVKIRVQNTVEDTISYATMLESAGASMITIHGRTRDMRGPNTGIADWKHIAAVKKVLNIPLIANGNIQVPGDLERCLEITGADAVMSAEGILFNPLLFENSFEPCYVVAKDYLEYAKKYDGNISAVRAHIFRICHHTLIRHDDLRNKMSIITSFPDFESIITELERRTEATEEDYKKGKELFAQYTSHPSVSLKDFIEATPYWFSKPYIRPMIDSTKQCESEYRIQKRAEIQKQADATGLSKRQIRKKERRRIDVLRVRDAKQSFPPCKRCSQPASSSCYNSSCRKCCRLICMVDFLNCPIHKYVAEKLKPYRDAFLASQNVQQGVETAGSTSISS</sequence>
<organism evidence="1 2">
    <name type="scientific">Panagrolaimus sp. PS1159</name>
    <dbReference type="NCBI Taxonomy" id="55785"/>
    <lineage>
        <taxon>Eukaryota</taxon>
        <taxon>Metazoa</taxon>
        <taxon>Ecdysozoa</taxon>
        <taxon>Nematoda</taxon>
        <taxon>Chromadorea</taxon>
        <taxon>Rhabditida</taxon>
        <taxon>Tylenchina</taxon>
        <taxon>Panagrolaimomorpha</taxon>
        <taxon>Panagrolaimoidea</taxon>
        <taxon>Panagrolaimidae</taxon>
        <taxon>Panagrolaimus</taxon>
    </lineage>
</organism>
<dbReference type="WBParaSite" id="PS1159_v2.g5571.t1">
    <property type="protein sequence ID" value="PS1159_v2.g5571.t1"/>
    <property type="gene ID" value="PS1159_v2.g5571"/>
</dbReference>